<protein>
    <submittedName>
        <fullName evidence="1">Uncharacterized protein</fullName>
    </submittedName>
</protein>
<keyword evidence="2" id="KW-1185">Reference proteome</keyword>
<gene>
    <name evidence="1" type="ORF">TSUD_336280</name>
</gene>
<reference evidence="2" key="1">
    <citation type="journal article" date="2017" name="Front. Plant Sci.">
        <title>Climate Clever Clovers: New Paradigm to Reduce the Environmental Footprint of Ruminants by Breeding Low Methanogenic Forages Utilizing Haplotype Variation.</title>
        <authorList>
            <person name="Kaur P."/>
            <person name="Appels R."/>
            <person name="Bayer P.E."/>
            <person name="Keeble-Gagnere G."/>
            <person name="Wang J."/>
            <person name="Hirakawa H."/>
            <person name="Shirasawa K."/>
            <person name="Vercoe P."/>
            <person name="Stefanova K."/>
            <person name="Durmic Z."/>
            <person name="Nichols P."/>
            <person name="Revell C."/>
            <person name="Isobe S.N."/>
            <person name="Edwards D."/>
            <person name="Erskine W."/>
        </authorList>
    </citation>
    <scope>NUCLEOTIDE SEQUENCE [LARGE SCALE GENOMIC DNA]</scope>
    <source>
        <strain evidence="2">cv. Daliak</strain>
    </source>
</reference>
<dbReference type="Proteomes" id="UP000242715">
    <property type="component" value="Unassembled WGS sequence"/>
</dbReference>
<sequence length="75" mass="8478">MRVFSSLTKVLIRSLTQIRSDIGALCFSANNVELQLWEKKTEEPHWSLTTRMVVREGAAAVFAVVKAARWCGGRR</sequence>
<proteinExistence type="predicted"/>
<evidence type="ECO:0000313" key="2">
    <source>
        <dbReference type="Proteomes" id="UP000242715"/>
    </source>
</evidence>
<accession>A0A2Z6LS91</accession>
<organism evidence="1 2">
    <name type="scientific">Trifolium subterraneum</name>
    <name type="common">Subterranean clover</name>
    <dbReference type="NCBI Taxonomy" id="3900"/>
    <lineage>
        <taxon>Eukaryota</taxon>
        <taxon>Viridiplantae</taxon>
        <taxon>Streptophyta</taxon>
        <taxon>Embryophyta</taxon>
        <taxon>Tracheophyta</taxon>
        <taxon>Spermatophyta</taxon>
        <taxon>Magnoliopsida</taxon>
        <taxon>eudicotyledons</taxon>
        <taxon>Gunneridae</taxon>
        <taxon>Pentapetalae</taxon>
        <taxon>rosids</taxon>
        <taxon>fabids</taxon>
        <taxon>Fabales</taxon>
        <taxon>Fabaceae</taxon>
        <taxon>Papilionoideae</taxon>
        <taxon>50 kb inversion clade</taxon>
        <taxon>NPAAA clade</taxon>
        <taxon>Hologalegina</taxon>
        <taxon>IRL clade</taxon>
        <taxon>Trifolieae</taxon>
        <taxon>Trifolium</taxon>
    </lineage>
</organism>
<dbReference type="EMBL" id="DF973197">
    <property type="protein sequence ID" value="GAU19341.1"/>
    <property type="molecule type" value="Genomic_DNA"/>
</dbReference>
<name>A0A2Z6LS91_TRISU</name>
<evidence type="ECO:0000313" key="1">
    <source>
        <dbReference type="EMBL" id="GAU19341.1"/>
    </source>
</evidence>
<dbReference type="AlphaFoldDB" id="A0A2Z6LS91"/>